<feature type="transmembrane region" description="Helical" evidence="4">
    <location>
        <begin position="34"/>
        <end position="55"/>
    </location>
</feature>
<dbReference type="PROSITE" id="PS50887">
    <property type="entry name" value="GGDEF"/>
    <property type="match status" value="1"/>
</dbReference>
<dbReference type="RefSeq" id="WP_107864983.1">
    <property type="nucleotide sequence ID" value="NZ_QAON01000004.1"/>
</dbReference>
<dbReference type="GO" id="GO:1902201">
    <property type="term" value="P:negative regulation of bacterial-type flagellum-dependent cell motility"/>
    <property type="evidence" value="ECO:0007669"/>
    <property type="project" value="TreeGrafter"/>
</dbReference>
<feature type="transmembrane region" description="Helical" evidence="4">
    <location>
        <begin position="62"/>
        <end position="83"/>
    </location>
</feature>
<dbReference type="Pfam" id="PF00990">
    <property type="entry name" value="GGDEF"/>
    <property type="match status" value="1"/>
</dbReference>
<dbReference type="PANTHER" id="PTHR45138">
    <property type="entry name" value="REGULATORY COMPONENTS OF SENSORY TRANSDUCTION SYSTEM"/>
    <property type="match status" value="1"/>
</dbReference>
<dbReference type="InterPro" id="IPR048533">
    <property type="entry name" value="VUPS"/>
</dbReference>
<dbReference type="InterPro" id="IPR050469">
    <property type="entry name" value="Diguanylate_Cyclase"/>
</dbReference>
<dbReference type="SUPFAM" id="SSF55073">
    <property type="entry name" value="Nucleotide cyclase"/>
    <property type="match status" value="1"/>
</dbReference>
<evidence type="ECO:0000256" key="2">
    <source>
        <dbReference type="ARBA" id="ARBA00012528"/>
    </source>
</evidence>
<evidence type="ECO:0000256" key="1">
    <source>
        <dbReference type="ARBA" id="ARBA00001946"/>
    </source>
</evidence>
<keyword evidence="4" id="KW-0812">Transmembrane</keyword>
<dbReference type="GO" id="GO:0052621">
    <property type="term" value="F:diguanylate cyclase activity"/>
    <property type="evidence" value="ECO:0007669"/>
    <property type="project" value="UniProtKB-EC"/>
</dbReference>
<dbReference type="CDD" id="cd01949">
    <property type="entry name" value="GGDEF"/>
    <property type="match status" value="1"/>
</dbReference>
<dbReference type="Pfam" id="PF20973">
    <property type="entry name" value="VUPS"/>
    <property type="match status" value="1"/>
</dbReference>
<evidence type="ECO:0000256" key="3">
    <source>
        <dbReference type="ARBA" id="ARBA00034247"/>
    </source>
</evidence>
<dbReference type="Proteomes" id="UP000244223">
    <property type="component" value="Unassembled WGS sequence"/>
</dbReference>
<dbReference type="InterPro" id="IPR043128">
    <property type="entry name" value="Rev_trsase/Diguanyl_cyclase"/>
</dbReference>
<evidence type="ECO:0000256" key="4">
    <source>
        <dbReference type="SAM" id="Phobius"/>
    </source>
</evidence>
<feature type="transmembrane region" description="Helical" evidence="4">
    <location>
        <begin position="199"/>
        <end position="219"/>
    </location>
</feature>
<dbReference type="OrthoDB" id="9759607at2"/>
<dbReference type="AlphaFoldDB" id="A0A2T5J0Q5"/>
<dbReference type="InterPro" id="IPR000160">
    <property type="entry name" value="GGDEF_dom"/>
</dbReference>
<dbReference type="InterPro" id="IPR029787">
    <property type="entry name" value="Nucleotide_cyclase"/>
</dbReference>
<keyword evidence="7" id="KW-1185">Reference proteome</keyword>
<reference evidence="6 7" key="1">
    <citation type="submission" date="2018-04" db="EMBL/GenBank/DDBJ databases">
        <title>Genomic Encyclopedia of Archaeal and Bacterial Type Strains, Phase II (KMG-II): from individual species to whole genera.</title>
        <authorList>
            <person name="Goeker M."/>
        </authorList>
    </citation>
    <scope>NUCLEOTIDE SEQUENCE [LARGE SCALE GENOMIC DNA]</scope>
    <source>
        <strain evidence="6 7">DSM 5822</strain>
    </source>
</reference>
<dbReference type="EMBL" id="QAON01000004">
    <property type="protein sequence ID" value="PTQ89976.1"/>
    <property type="molecule type" value="Genomic_DNA"/>
</dbReference>
<evidence type="ECO:0000313" key="7">
    <source>
        <dbReference type="Proteomes" id="UP000244223"/>
    </source>
</evidence>
<evidence type="ECO:0000313" key="6">
    <source>
        <dbReference type="EMBL" id="PTQ89976.1"/>
    </source>
</evidence>
<dbReference type="GO" id="GO:0043709">
    <property type="term" value="P:cell adhesion involved in single-species biofilm formation"/>
    <property type="evidence" value="ECO:0007669"/>
    <property type="project" value="TreeGrafter"/>
</dbReference>
<feature type="transmembrane region" description="Helical" evidence="4">
    <location>
        <begin position="128"/>
        <end position="149"/>
    </location>
</feature>
<dbReference type="GO" id="GO:0005886">
    <property type="term" value="C:plasma membrane"/>
    <property type="evidence" value="ECO:0007669"/>
    <property type="project" value="TreeGrafter"/>
</dbReference>
<gene>
    <name evidence="6" type="ORF">C8N29_10414</name>
</gene>
<dbReference type="SMART" id="SM00267">
    <property type="entry name" value="GGDEF"/>
    <property type="match status" value="1"/>
</dbReference>
<accession>A0A2T5J0Q5</accession>
<proteinExistence type="predicted"/>
<protein>
    <recommendedName>
        <fullName evidence="2">diguanylate cyclase</fullName>
        <ecNumber evidence="2">2.7.7.65</ecNumber>
    </recommendedName>
</protein>
<evidence type="ECO:0000259" key="5">
    <source>
        <dbReference type="PROSITE" id="PS50887"/>
    </source>
</evidence>
<organism evidence="6 7">
    <name type="scientific">Agitococcus lubricus</name>
    <dbReference type="NCBI Taxonomy" id="1077255"/>
    <lineage>
        <taxon>Bacteria</taxon>
        <taxon>Pseudomonadati</taxon>
        <taxon>Pseudomonadota</taxon>
        <taxon>Gammaproteobacteria</taxon>
        <taxon>Moraxellales</taxon>
        <taxon>Moraxellaceae</taxon>
        <taxon>Agitococcus</taxon>
    </lineage>
</organism>
<name>A0A2T5J0Q5_9GAMM</name>
<comment type="caution">
    <text evidence="6">The sequence shown here is derived from an EMBL/GenBank/DDBJ whole genome shotgun (WGS) entry which is preliminary data.</text>
</comment>
<feature type="transmembrane region" description="Helical" evidence="4">
    <location>
        <begin position="161"/>
        <end position="187"/>
    </location>
</feature>
<keyword evidence="4" id="KW-0472">Membrane</keyword>
<comment type="cofactor">
    <cofactor evidence="1">
        <name>Mg(2+)</name>
        <dbReference type="ChEBI" id="CHEBI:18420"/>
    </cofactor>
</comment>
<dbReference type="NCBIfam" id="TIGR00254">
    <property type="entry name" value="GGDEF"/>
    <property type="match status" value="1"/>
</dbReference>
<keyword evidence="4" id="KW-1133">Transmembrane helix</keyword>
<dbReference type="EC" id="2.7.7.65" evidence="2"/>
<dbReference type="FunFam" id="3.30.70.270:FF:000001">
    <property type="entry name" value="Diguanylate cyclase domain protein"/>
    <property type="match status" value="1"/>
</dbReference>
<sequence length="445" mass="50718">MLFALSCTLAQTLIMFLMLLWAHTARQKMGLGLFYSLLGCLVVTSLWLSSAGLHLELSIYRFVIGFSVFYTSVLLAVFVIYVFEGPRVFRAVMTHLFILMIITTLILHSLSWQLPEQAGLSYLPLPTLRLLSAFLASMVIDVIFLAIAWEYFAKPKWPMNLWLNVFFTLSLFLLVDGLVWSVMVQLGSVDFVPTFTGTLFSRLLLSLTASPFVLAYLYWQQQYQVTAAHQQPMLLLQNEIIYMRQALSHAQQALAEQKQTAAYLAEKAYTDELTQLANRRYFDETYDKEWKRALRQQQPLSVILCDIDYFKCYNDHYGHLQGDSCLAKVAQTIQQALYRPADVVARYGGEEFVVLLPETELVDALDIAERIRLAVQQLHIAHSKSSAYPYVTLSLGVSSRQLGQHQTPDNVLQQADKALYKAKAAGRNTVWPHLRKVTKAFMRIA</sequence>
<comment type="catalytic activity">
    <reaction evidence="3">
        <text>2 GTP = 3',3'-c-di-GMP + 2 diphosphate</text>
        <dbReference type="Rhea" id="RHEA:24898"/>
        <dbReference type="ChEBI" id="CHEBI:33019"/>
        <dbReference type="ChEBI" id="CHEBI:37565"/>
        <dbReference type="ChEBI" id="CHEBI:58805"/>
        <dbReference type="EC" id="2.7.7.65"/>
    </reaction>
</comment>
<feature type="transmembrane region" description="Helical" evidence="4">
    <location>
        <begin position="89"/>
        <end position="107"/>
    </location>
</feature>
<dbReference type="Gene3D" id="3.30.70.270">
    <property type="match status" value="1"/>
</dbReference>
<dbReference type="PANTHER" id="PTHR45138:SF9">
    <property type="entry name" value="DIGUANYLATE CYCLASE DGCM-RELATED"/>
    <property type="match status" value="1"/>
</dbReference>
<feature type="domain" description="GGDEF" evidence="5">
    <location>
        <begin position="298"/>
        <end position="435"/>
    </location>
</feature>